<evidence type="ECO:0000313" key="6">
    <source>
        <dbReference type="EMBL" id="CAB4993318.1"/>
    </source>
</evidence>
<dbReference type="AlphaFoldDB" id="A0A6J7NL45"/>
<organism evidence="6">
    <name type="scientific">freshwater metagenome</name>
    <dbReference type="NCBI Taxonomy" id="449393"/>
    <lineage>
        <taxon>unclassified sequences</taxon>
        <taxon>metagenomes</taxon>
        <taxon>ecological metagenomes</taxon>
    </lineage>
</organism>
<dbReference type="GO" id="GO:0022904">
    <property type="term" value="P:respiratory electron transport chain"/>
    <property type="evidence" value="ECO:0007669"/>
    <property type="project" value="TreeGrafter"/>
</dbReference>
<dbReference type="GO" id="GO:0046872">
    <property type="term" value="F:metal ion binding"/>
    <property type="evidence" value="ECO:0007669"/>
    <property type="project" value="UniProtKB-KW"/>
</dbReference>
<dbReference type="InterPro" id="IPR006656">
    <property type="entry name" value="Mopterin_OxRdtase"/>
</dbReference>
<evidence type="ECO:0000256" key="3">
    <source>
        <dbReference type="ARBA" id="ARBA00023004"/>
    </source>
</evidence>
<reference evidence="6" key="1">
    <citation type="submission" date="2020-05" db="EMBL/GenBank/DDBJ databases">
        <authorList>
            <person name="Chiriac C."/>
            <person name="Salcher M."/>
            <person name="Ghai R."/>
            <person name="Kavagutti S V."/>
        </authorList>
    </citation>
    <scope>NUCLEOTIDE SEQUENCE</scope>
</reference>
<dbReference type="GO" id="GO:0043546">
    <property type="term" value="F:molybdopterin cofactor binding"/>
    <property type="evidence" value="ECO:0007669"/>
    <property type="project" value="InterPro"/>
</dbReference>
<dbReference type="GO" id="GO:0016020">
    <property type="term" value="C:membrane"/>
    <property type="evidence" value="ECO:0007669"/>
    <property type="project" value="TreeGrafter"/>
</dbReference>
<dbReference type="GO" id="GO:0003954">
    <property type="term" value="F:NADH dehydrogenase activity"/>
    <property type="evidence" value="ECO:0007669"/>
    <property type="project" value="TreeGrafter"/>
</dbReference>
<sequence>MRTDVRRGKTLRRLAGDDPSVNEEWNCDKGRWAFKYVTALDRLTHPLVRNSSGELVQASWPEALAAAAAGLKGKRAAVLTGGRVTTEDAYGYSKFARIALSTNDIDYRARVTSNEERDFLAAHVAGSSTTYRDIDSADHVAMIAFEPEEESPIVFLRLNKNFKKRGLKVTSVATKGSIAMDKLKADFIKVAPGAEAAAVAGLALTAKSVILVGERASESTGLFSAVAALAAKTGAKIAYIPRRAGERGALEAGALGTLLPGGRPVSDAAARVDIAAAWGVDSLPSQIGRTTSEIIDALENRALDSVVVGGVDAHDLPSSQRVLDALKKSFVVSLEIAPSAITSIADVVLPVAAITEKSGSFLNWEGRARAFDSAVADSQNRSDVRILSMIADAMGESIMLGTVTAAAREFNQLGKWDGARVQLAPVSPVAPQSVSGTEALLTSWRRLLDMGTLQKGEDNLAGTRRPTVAVISPQRADAIGVKTGEQVRVSNAQGSITIPVLVEDIHDDAVWIPRNSFASQALVALNAVHGEVVTVVKA</sequence>
<accession>A0A6J7NL45</accession>
<dbReference type="PANTHER" id="PTHR43105:SF12">
    <property type="entry name" value="NADH-QUINONE OXIDOREDUCTASE SUBUNIT G"/>
    <property type="match status" value="1"/>
</dbReference>
<evidence type="ECO:0000256" key="4">
    <source>
        <dbReference type="ARBA" id="ARBA00023014"/>
    </source>
</evidence>
<dbReference type="Gene3D" id="2.40.40.20">
    <property type="match status" value="1"/>
</dbReference>
<evidence type="ECO:0000259" key="5">
    <source>
        <dbReference type="PROSITE" id="PS51669"/>
    </source>
</evidence>
<dbReference type="SUPFAM" id="SSF50692">
    <property type="entry name" value="ADC-like"/>
    <property type="match status" value="1"/>
</dbReference>
<dbReference type="PROSITE" id="PS51669">
    <property type="entry name" value="4FE4S_MOW_BIS_MGD"/>
    <property type="match status" value="1"/>
</dbReference>
<dbReference type="Gene3D" id="3.40.50.740">
    <property type="match status" value="2"/>
</dbReference>
<gene>
    <name evidence="6" type="ORF">UFOPK4032_00289</name>
</gene>
<keyword evidence="1" id="KW-0004">4Fe-4S</keyword>
<keyword evidence="3" id="KW-0408">Iron</keyword>
<dbReference type="InterPro" id="IPR006657">
    <property type="entry name" value="MoPterin_dinucl-bd_dom"/>
</dbReference>
<feature type="domain" description="4Fe-4S Mo/W bis-MGD-type" evidence="5">
    <location>
        <begin position="1"/>
        <end position="41"/>
    </location>
</feature>
<dbReference type="GO" id="GO:0051539">
    <property type="term" value="F:4 iron, 4 sulfur cluster binding"/>
    <property type="evidence" value="ECO:0007669"/>
    <property type="project" value="UniProtKB-KW"/>
</dbReference>
<evidence type="ECO:0000256" key="1">
    <source>
        <dbReference type="ARBA" id="ARBA00022485"/>
    </source>
</evidence>
<keyword evidence="2" id="KW-0479">Metal-binding</keyword>
<dbReference type="InterPro" id="IPR009010">
    <property type="entry name" value="Asp_de-COase-like_dom_sf"/>
</dbReference>
<dbReference type="InterPro" id="IPR006963">
    <property type="entry name" value="Mopterin_OxRdtase_4Fe-4S_dom"/>
</dbReference>
<dbReference type="SUPFAM" id="SSF53706">
    <property type="entry name" value="Formate dehydrogenase/DMSO reductase, domains 1-3"/>
    <property type="match status" value="1"/>
</dbReference>
<dbReference type="Pfam" id="PF00384">
    <property type="entry name" value="Molybdopterin"/>
    <property type="match status" value="1"/>
</dbReference>
<name>A0A6J7NL45_9ZZZZ</name>
<dbReference type="Gene3D" id="3.40.228.10">
    <property type="entry name" value="Dimethylsulfoxide Reductase, domain 2"/>
    <property type="match status" value="1"/>
</dbReference>
<dbReference type="InterPro" id="IPR050123">
    <property type="entry name" value="Prok_molybdopt-oxidoreductase"/>
</dbReference>
<proteinExistence type="predicted"/>
<protein>
    <submittedName>
        <fullName evidence="6">Unannotated protein</fullName>
    </submittedName>
</protein>
<dbReference type="PANTHER" id="PTHR43105">
    <property type="entry name" value="RESPIRATORY NITRATE REDUCTASE"/>
    <property type="match status" value="1"/>
</dbReference>
<dbReference type="EMBL" id="CAFBOW010000034">
    <property type="protein sequence ID" value="CAB4993318.1"/>
    <property type="molecule type" value="Genomic_DNA"/>
</dbReference>
<dbReference type="Pfam" id="PF01568">
    <property type="entry name" value="Molydop_binding"/>
    <property type="match status" value="1"/>
</dbReference>
<evidence type="ECO:0000256" key="2">
    <source>
        <dbReference type="ARBA" id="ARBA00022723"/>
    </source>
</evidence>
<keyword evidence="4" id="KW-0411">Iron-sulfur</keyword>